<reference evidence="3" key="1">
    <citation type="submission" date="2017-04" db="EMBL/GenBank/DDBJ databases">
        <authorList>
            <person name="Afonso C.L."/>
            <person name="Miller P.J."/>
            <person name="Scott M.A."/>
            <person name="Spackman E."/>
            <person name="Goraichik I."/>
            <person name="Dimitrov K.M."/>
            <person name="Suarez D.L."/>
            <person name="Swayne D.E."/>
        </authorList>
    </citation>
    <scope>NUCLEOTIDE SEQUENCE [LARGE SCALE GENOMIC DNA]</scope>
    <source>
        <strain evidence="3">VDS</strain>
    </source>
</reference>
<feature type="region of interest" description="Disordered" evidence="1">
    <location>
        <begin position="33"/>
        <end position="65"/>
    </location>
</feature>
<name>A0A1X7ILN6_9CORY</name>
<evidence type="ECO:0000313" key="3">
    <source>
        <dbReference type="EMBL" id="SMG15234.1"/>
    </source>
</evidence>
<feature type="compositionally biased region" description="Basic and acidic residues" evidence="1">
    <location>
        <begin position="46"/>
        <end position="58"/>
    </location>
</feature>
<dbReference type="AlphaFoldDB" id="A0A1X7ILN6"/>
<reference evidence="4" key="2">
    <citation type="submission" date="2017-04" db="EMBL/GenBank/DDBJ databases">
        <authorList>
            <person name="Varghese N."/>
            <person name="Submissions S."/>
        </authorList>
    </citation>
    <scope>NUCLEOTIDE SEQUENCE [LARGE SCALE GENOMIC DNA]</scope>
    <source>
        <strain evidence="4">VDS</strain>
    </source>
</reference>
<dbReference type="EMBL" id="JAAYSN010000044">
    <property type="protein sequence ID" value="NLP38482.1"/>
    <property type="molecule type" value="Genomic_DNA"/>
</dbReference>
<accession>A0A1X7ILN6</accession>
<sequence length="65" mass="6952">MTVVLVVAAPIILALFAMQMEKLESWILPSAPAAAEPVPELADEPGGDRVDNDDRDTAGENTEEM</sequence>
<keyword evidence="4" id="KW-1185">Reference proteome</keyword>
<evidence type="ECO:0000313" key="2">
    <source>
        <dbReference type="EMBL" id="NLP38482.1"/>
    </source>
</evidence>
<dbReference type="Proteomes" id="UP000568696">
    <property type="component" value="Unassembled WGS sequence"/>
</dbReference>
<reference evidence="2 5" key="3">
    <citation type="journal article" date="2020" name="Biotechnol. Biofuels">
        <title>New insights from the biogas microbiome by comprehensive genome-resolved metagenomics of nearly 1600 species originating from multiple anaerobic digesters.</title>
        <authorList>
            <person name="Campanaro S."/>
            <person name="Treu L."/>
            <person name="Rodriguez-R L.M."/>
            <person name="Kovalovszki A."/>
            <person name="Ziels R.M."/>
            <person name="Maus I."/>
            <person name="Zhu X."/>
            <person name="Kougias P.G."/>
            <person name="Basile A."/>
            <person name="Luo G."/>
            <person name="Schluter A."/>
            <person name="Konstantinidis K.T."/>
            <person name="Angelidaki I."/>
        </authorList>
    </citation>
    <scope>NUCLEOTIDE SEQUENCE [LARGE SCALE GENOMIC DNA]</scope>
    <source>
        <strain evidence="2">AS23ysBPME_344</strain>
    </source>
</reference>
<proteinExistence type="predicted"/>
<evidence type="ECO:0000313" key="4">
    <source>
        <dbReference type="Proteomes" id="UP000193309"/>
    </source>
</evidence>
<evidence type="ECO:0000313" key="5">
    <source>
        <dbReference type="Proteomes" id="UP000568696"/>
    </source>
</evidence>
<dbReference type="EMBL" id="FXAR01000002">
    <property type="protein sequence ID" value="SMG15234.1"/>
    <property type="molecule type" value="Genomic_DNA"/>
</dbReference>
<dbReference type="RefSeq" id="WP_085548892.1">
    <property type="nucleotide sequence ID" value="NZ_FXAR01000002.1"/>
</dbReference>
<dbReference type="STRING" id="1610489.SAMN06295981_0723"/>
<organism evidence="3 4">
    <name type="scientific">Corynebacterium pollutisoli</name>
    <dbReference type="NCBI Taxonomy" id="1610489"/>
    <lineage>
        <taxon>Bacteria</taxon>
        <taxon>Bacillati</taxon>
        <taxon>Actinomycetota</taxon>
        <taxon>Actinomycetes</taxon>
        <taxon>Mycobacteriales</taxon>
        <taxon>Corynebacteriaceae</taxon>
        <taxon>Corynebacterium</taxon>
    </lineage>
</organism>
<gene>
    <name evidence="2" type="ORF">GX356_01995</name>
    <name evidence="3" type="ORF">SAMN06295981_0723</name>
</gene>
<protein>
    <submittedName>
        <fullName evidence="3">Uncharacterized protein</fullName>
    </submittedName>
</protein>
<dbReference type="Proteomes" id="UP000193309">
    <property type="component" value="Unassembled WGS sequence"/>
</dbReference>
<evidence type="ECO:0000256" key="1">
    <source>
        <dbReference type="SAM" id="MobiDB-lite"/>
    </source>
</evidence>